<dbReference type="EMBL" id="JARGEQ010000088">
    <property type="protein sequence ID" value="MDF1586493.1"/>
    <property type="molecule type" value="Genomic_DNA"/>
</dbReference>
<proteinExistence type="predicted"/>
<keyword evidence="3" id="KW-1185">Reference proteome</keyword>
<reference evidence="2 3" key="1">
    <citation type="submission" date="2023-03" db="EMBL/GenBank/DDBJ databases">
        <title>YIM 152171 draft genome.</title>
        <authorList>
            <person name="Yang Z."/>
        </authorList>
    </citation>
    <scope>NUCLEOTIDE SEQUENCE [LARGE SCALE GENOMIC DNA]</scope>
    <source>
        <strain evidence="2 3">YIM 152171</strain>
    </source>
</reference>
<organism evidence="2 3">
    <name type="scientific">Marinimicrococcus flavescens</name>
    <dbReference type="NCBI Taxonomy" id="3031815"/>
    <lineage>
        <taxon>Bacteria</taxon>
        <taxon>Pseudomonadati</taxon>
        <taxon>Pseudomonadota</taxon>
        <taxon>Alphaproteobacteria</taxon>
        <taxon>Geminicoccales</taxon>
        <taxon>Geminicoccaceae</taxon>
        <taxon>Marinimicrococcus</taxon>
    </lineage>
</organism>
<protein>
    <submittedName>
        <fullName evidence="2">Uncharacterized protein</fullName>
    </submittedName>
</protein>
<sequence>MRLRLAPSWAISPEDPRWPRFVNNHAWALVRLQKRGALRKLADGTYAPGASRAAPADISDPCLPVRDDAPLPAWARRLVLSASRTNALLSGAPAFPEVYRRALWHACGGRCAVTGLPFRETSVGQGAARRPFAPSLDRIDPTLPYALDNCRLVLQAVNFALNAFGDEVFLEIARAAVQDDAARTPPRRRKTRRTQPRALEL</sequence>
<name>A0AAP4D4Q5_9PROT</name>
<gene>
    <name evidence="2" type="ORF">PZ740_08865</name>
</gene>
<evidence type="ECO:0000313" key="2">
    <source>
        <dbReference type="EMBL" id="MDF1586493.1"/>
    </source>
</evidence>
<evidence type="ECO:0000256" key="1">
    <source>
        <dbReference type="SAM" id="MobiDB-lite"/>
    </source>
</evidence>
<comment type="caution">
    <text evidence="2">The sequence shown here is derived from an EMBL/GenBank/DDBJ whole genome shotgun (WGS) entry which is preliminary data.</text>
</comment>
<feature type="compositionally biased region" description="Basic residues" evidence="1">
    <location>
        <begin position="185"/>
        <end position="195"/>
    </location>
</feature>
<dbReference type="RefSeq" id="WP_327788908.1">
    <property type="nucleotide sequence ID" value="NZ_JARGEQ010000088.1"/>
</dbReference>
<dbReference type="Proteomes" id="UP001301140">
    <property type="component" value="Unassembled WGS sequence"/>
</dbReference>
<accession>A0AAP4D4Q5</accession>
<feature type="region of interest" description="Disordered" evidence="1">
    <location>
        <begin position="180"/>
        <end position="201"/>
    </location>
</feature>
<dbReference type="AlphaFoldDB" id="A0AAP4D4Q5"/>
<evidence type="ECO:0000313" key="3">
    <source>
        <dbReference type="Proteomes" id="UP001301140"/>
    </source>
</evidence>